<feature type="transmembrane region" description="Helical" evidence="1">
    <location>
        <begin position="198"/>
        <end position="216"/>
    </location>
</feature>
<protein>
    <recommendedName>
        <fullName evidence="4">Permease</fullName>
    </recommendedName>
</protein>
<organism evidence="2 3">
    <name type="scientific">Paenibacillus borealis</name>
    <dbReference type="NCBI Taxonomy" id="160799"/>
    <lineage>
        <taxon>Bacteria</taxon>
        <taxon>Bacillati</taxon>
        <taxon>Bacillota</taxon>
        <taxon>Bacilli</taxon>
        <taxon>Bacillales</taxon>
        <taxon>Paenibacillaceae</taxon>
        <taxon>Paenibacillus</taxon>
    </lineage>
</organism>
<comment type="caution">
    <text evidence="2">The sequence shown here is derived from an EMBL/GenBank/DDBJ whole genome shotgun (WGS) entry which is preliminary data.</text>
</comment>
<feature type="transmembrane region" description="Helical" evidence="1">
    <location>
        <begin position="60"/>
        <end position="84"/>
    </location>
</feature>
<evidence type="ECO:0000313" key="3">
    <source>
        <dbReference type="Proteomes" id="UP000187412"/>
    </source>
</evidence>
<feature type="transmembrane region" description="Helical" evidence="1">
    <location>
        <begin position="90"/>
        <end position="107"/>
    </location>
</feature>
<evidence type="ECO:0000256" key="1">
    <source>
        <dbReference type="SAM" id="Phobius"/>
    </source>
</evidence>
<feature type="transmembrane region" description="Helical" evidence="1">
    <location>
        <begin position="166"/>
        <end position="189"/>
    </location>
</feature>
<keyword evidence="1" id="KW-1133">Transmembrane helix</keyword>
<dbReference type="EMBL" id="MPTB01000025">
    <property type="protein sequence ID" value="OMD45533.1"/>
    <property type="molecule type" value="Genomic_DNA"/>
</dbReference>
<reference evidence="2 3" key="1">
    <citation type="submission" date="2016-10" db="EMBL/GenBank/DDBJ databases">
        <title>Paenibacillus species isolates.</title>
        <authorList>
            <person name="Beno S.M."/>
        </authorList>
    </citation>
    <scope>NUCLEOTIDE SEQUENCE [LARGE SCALE GENOMIC DNA]</scope>
    <source>
        <strain evidence="2 3">FSL H7-0744</strain>
    </source>
</reference>
<keyword evidence="1" id="KW-0812">Transmembrane</keyword>
<dbReference type="RefSeq" id="WP_076112340.1">
    <property type="nucleotide sequence ID" value="NZ_MPTB01000025.1"/>
</dbReference>
<evidence type="ECO:0000313" key="2">
    <source>
        <dbReference type="EMBL" id="OMD45533.1"/>
    </source>
</evidence>
<evidence type="ECO:0008006" key="4">
    <source>
        <dbReference type="Google" id="ProtNLM"/>
    </source>
</evidence>
<keyword evidence="1" id="KW-0472">Membrane</keyword>
<keyword evidence="3" id="KW-1185">Reference proteome</keyword>
<gene>
    <name evidence="2" type="ORF">BSK56_19275</name>
</gene>
<feature type="transmembrane region" description="Helical" evidence="1">
    <location>
        <begin position="12"/>
        <end position="30"/>
    </location>
</feature>
<dbReference type="Proteomes" id="UP000187412">
    <property type="component" value="Unassembled WGS sequence"/>
</dbReference>
<name>A0ABX3H945_PAEBO</name>
<feature type="transmembrane region" description="Helical" evidence="1">
    <location>
        <begin position="36"/>
        <end position="53"/>
    </location>
</feature>
<sequence>MDDAAKNRMHWELTYIFFLTALITTLAGIVRELPHAIAIAGFTAAFAANIWIWKKSISRTVIYLHNGLNIVCALFLAYMLSAYIFVSESAIIGAALGVVVMDVFSFTKRGRFTLNAKLMGQNNTAVRLSICLPVPGKRGLIPVIGVGDLVFYSMLTMVALKSDSESGLLFAVLPILAGQLLNIAVILAVKDKKGFKGFPATLMPGLLFIGFYFTGIPA</sequence>
<accession>A0ABX3H945</accession>
<proteinExistence type="predicted"/>